<feature type="transmembrane region" description="Helical" evidence="1">
    <location>
        <begin position="421"/>
        <end position="444"/>
    </location>
</feature>
<sequence length="474" mass="48958">MSVPAIGLITLAIGLLALFRGADMALLCFMPMALLGSAGAVLLGGAGTIQPAHLMLGFVLLAVFVKPARFAVPLRSATFPREGFWLILVVVYGVVGAMLLPRVFAGTTGVNAIGATDYGPSVLLVPLGPTSGNITQSVYIVADGLCFMTVLTYGSTARGFAVVVRAILAYCIADIVFAAIDMATSATNTGDLLGFIRNADYQLHLDEVTGGMKRIVGSFTEASAFSYATVGILGFTARLWLAGRWPRLTGGISFLSLGLLAFSTSSTAYVATPGLAAVVYAGAVLRVIRRGAAAPVSFAFLALTPVALLAIVAAIALSPSASATMWDFISVTLLDKSTSQSGIERAQWNLTAWRNFQDTLGLGGGLGSIRASSFPLAVLSNLGVVGAVGFAGFFASVFWADRGDVPHSLDADLRSAARTACAGLLIGAAVSGALVDLGLPFYVFAGLACAMPRPERAEARILPRPESVPVALRG</sequence>
<dbReference type="Proteomes" id="UP000289411">
    <property type="component" value="Unassembled WGS sequence"/>
</dbReference>
<feature type="transmembrane region" description="Helical" evidence="1">
    <location>
        <begin position="270"/>
        <end position="288"/>
    </location>
</feature>
<feature type="transmembrane region" description="Helical" evidence="1">
    <location>
        <begin position="376"/>
        <end position="400"/>
    </location>
</feature>
<protein>
    <recommendedName>
        <fullName evidence="4">O-antigen ligase domain-containing protein</fullName>
    </recommendedName>
</protein>
<dbReference type="OrthoDB" id="7010242at2"/>
<comment type="caution">
    <text evidence="2">The sequence shown here is derived from an EMBL/GenBank/DDBJ whole genome shotgun (WGS) entry which is preliminary data.</text>
</comment>
<keyword evidence="3" id="KW-1185">Reference proteome</keyword>
<feature type="transmembrane region" description="Helical" evidence="1">
    <location>
        <begin position="84"/>
        <end position="104"/>
    </location>
</feature>
<evidence type="ECO:0000256" key="1">
    <source>
        <dbReference type="SAM" id="Phobius"/>
    </source>
</evidence>
<dbReference type="RefSeq" id="WP_129217042.1">
    <property type="nucleotide sequence ID" value="NZ_QYBC01000001.1"/>
</dbReference>
<gene>
    <name evidence="2" type="ORF">D3272_00080</name>
</gene>
<feature type="transmembrane region" description="Helical" evidence="1">
    <location>
        <begin position="248"/>
        <end position="264"/>
    </location>
</feature>
<feature type="transmembrane region" description="Helical" evidence="1">
    <location>
        <begin position="40"/>
        <end position="64"/>
    </location>
</feature>
<dbReference type="EMBL" id="QYBC01000001">
    <property type="protein sequence ID" value="RYB07577.1"/>
    <property type="molecule type" value="Genomic_DNA"/>
</dbReference>
<feature type="transmembrane region" description="Helical" evidence="1">
    <location>
        <begin position="160"/>
        <end position="180"/>
    </location>
</feature>
<feature type="transmembrane region" description="Helical" evidence="1">
    <location>
        <begin position="222"/>
        <end position="241"/>
    </location>
</feature>
<feature type="transmembrane region" description="Helical" evidence="1">
    <location>
        <begin position="295"/>
        <end position="317"/>
    </location>
</feature>
<keyword evidence="1" id="KW-0472">Membrane</keyword>
<evidence type="ECO:0000313" key="2">
    <source>
        <dbReference type="EMBL" id="RYB07577.1"/>
    </source>
</evidence>
<organism evidence="2 3">
    <name type="scientific">Lichenibacterium ramalinae</name>
    <dbReference type="NCBI Taxonomy" id="2316527"/>
    <lineage>
        <taxon>Bacteria</taxon>
        <taxon>Pseudomonadati</taxon>
        <taxon>Pseudomonadota</taxon>
        <taxon>Alphaproteobacteria</taxon>
        <taxon>Hyphomicrobiales</taxon>
        <taxon>Lichenihabitantaceae</taxon>
        <taxon>Lichenibacterium</taxon>
    </lineage>
</organism>
<dbReference type="AlphaFoldDB" id="A0A4Q2RJS2"/>
<proteinExistence type="predicted"/>
<keyword evidence="1" id="KW-0812">Transmembrane</keyword>
<keyword evidence="1" id="KW-1133">Transmembrane helix</keyword>
<feature type="transmembrane region" description="Helical" evidence="1">
    <location>
        <begin position="134"/>
        <end position="153"/>
    </location>
</feature>
<evidence type="ECO:0000313" key="3">
    <source>
        <dbReference type="Proteomes" id="UP000289411"/>
    </source>
</evidence>
<name>A0A4Q2RJS2_9HYPH</name>
<reference evidence="2 3" key="1">
    <citation type="submission" date="2018-09" db="EMBL/GenBank/DDBJ databases">
        <authorList>
            <person name="Grouzdev D.S."/>
            <person name="Krutkina M.S."/>
        </authorList>
    </citation>
    <scope>NUCLEOTIDE SEQUENCE [LARGE SCALE GENOMIC DNA]</scope>
    <source>
        <strain evidence="2 3">RmlP001</strain>
    </source>
</reference>
<reference evidence="2 3" key="2">
    <citation type="submission" date="2019-02" db="EMBL/GenBank/DDBJ databases">
        <title>'Lichenibacterium ramalinii' gen. nov. sp. nov., 'Lichenibacterium minor' gen. nov. sp. nov.</title>
        <authorList>
            <person name="Pankratov T."/>
        </authorList>
    </citation>
    <scope>NUCLEOTIDE SEQUENCE [LARGE SCALE GENOMIC DNA]</scope>
    <source>
        <strain evidence="2 3">RmlP001</strain>
    </source>
</reference>
<evidence type="ECO:0008006" key="4">
    <source>
        <dbReference type="Google" id="ProtNLM"/>
    </source>
</evidence>
<accession>A0A4Q2RJS2</accession>